<name>A0A6L8UY07_9BACL</name>
<gene>
    <name evidence="1" type="ORF">GQF01_08410</name>
</gene>
<dbReference type="SUPFAM" id="SSF140500">
    <property type="entry name" value="BAS1536-like"/>
    <property type="match status" value="1"/>
</dbReference>
<dbReference type="InterPro" id="IPR036638">
    <property type="entry name" value="HLH_DNA-bd_sf"/>
</dbReference>
<comment type="caution">
    <text evidence="1">The sequence shown here is derived from an EMBL/GenBank/DDBJ whole genome shotgun (WGS) entry which is preliminary data.</text>
</comment>
<dbReference type="EMBL" id="WTUZ01000010">
    <property type="protein sequence ID" value="MZQ82161.1"/>
    <property type="molecule type" value="Genomic_DNA"/>
</dbReference>
<dbReference type="RefSeq" id="WP_161406332.1">
    <property type="nucleotide sequence ID" value="NZ_WTUZ01000010.1"/>
</dbReference>
<sequence length="48" mass="5811">MELILQKIEALRMKMIEEAERHGCFTHEKVVAISQQLDEYIIRYYVLK</sequence>
<organism evidence="1 2">
    <name type="scientific">Paenibacillus silvestris</name>
    <dbReference type="NCBI Taxonomy" id="2606219"/>
    <lineage>
        <taxon>Bacteria</taxon>
        <taxon>Bacillati</taxon>
        <taxon>Bacillota</taxon>
        <taxon>Bacilli</taxon>
        <taxon>Bacillales</taxon>
        <taxon>Paenibacillaceae</taxon>
        <taxon>Paenibacillus</taxon>
    </lineage>
</organism>
<dbReference type="Gene3D" id="4.10.280.10">
    <property type="entry name" value="Helix-loop-helix DNA-binding domain"/>
    <property type="match status" value="1"/>
</dbReference>
<dbReference type="Pfam" id="PF09388">
    <property type="entry name" value="SpoOE-like"/>
    <property type="match status" value="1"/>
</dbReference>
<keyword evidence="2" id="KW-1185">Reference proteome</keyword>
<accession>A0A6L8UY07</accession>
<evidence type="ECO:0000313" key="2">
    <source>
        <dbReference type="Proteomes" id="UP000481087"/>
    </source>
</evidence>
<dbReference type="Proteomes" id="UP000481087">
    <property type="component" value="Unassembled WGS sequence"/>
</dbReference>
<reference evidence="1 2" key="1">
    <citation type="submission" date="2019-12" db="EMBL/GenBank/DDBJ databases">
        <title>Paenibacillus sp. nov. sp. isolated from soil.</title>
        <authorList>
            <person name="Kim J."/>
            <person name="Jeong S.E."/>
            <person name="Jung H.S."/>
            <person name="Jeon C.O."/>
        </authorList>
    </citation>
    <scope>NUCLEOTIDE SEQUENCE [LARGE SCALE GENOMIC DNA]</scope>
    <source>
        <strain evidence="1 2">5J-6</strain>
    </source>
</reference>
<protein>
    <submittedName>
        <fullName evidence="1">Spo0E family sporulation regulatory protein-aspartic acid phosphatase</fullName>
    </submittedName>
</protein>
<proteinExistence type="predicted"/>
<dbReference type="GO" id="GO:0043937">
    <property type="term" value="P:regulation of sporulation"/>
    <property type="evidence" value="ECO:0007669"/>
    <property type="project" value="InterPro"/>
</dbReference>
<dbReference type="AlphaFoldDB" id="A0A6L8UY07"/>
<evidence type="ECO:0000313" key="1">
    <source>
        <dbReference type="EMBL" id="MZQ82161.1"/>
    </source>
</evidence>
<dbReference type="GO" id="GO:0046983">
    <property type="term" value="F:protein dimerization activity"/>
    <property type="evidence" value="ECO:0007669"/>
    <property type="project" value="InterPro"/>
</dbReference>
<dbReference type="InterPro" id="IPR018540">
    <property type="entry name" value="Spo0E-like"/>
</dbReference>
<dbReference type="InterPro" id="IPR037208">
    <property type="entry name" value="Spo0E-like_sf"/>
</dbReference>